<comment type="function">
    <text evidence="11">Plays a role in pre-mRNA splicing as a core component of the spliceosomal U1, U2, U4 and U5 small nuclear ribonucleoproteins (snRNPs), the building blocks of the spliceosome. Component of both the pre-catalytic spliceosome B complex and activated spliceosome C complexes. As a component of the minor spliceosome, involved in the splicing of U12-type introns in pre-mRNAs. As part of the U7 snRNP it is involved in histone 3'-end processing.</text>
</comment>
<evidence type="ECO:0000256" key="6">
    <source>
        <dbReference type="ARBA" id="ARBA00022884"/>
    </source>
</evidence>
<proteinExistence type="inferred from homology"/>
<dbReference type="PANTHER" id="PTHR11193">
    <property type="entry name" value="SMALL NUCLEAR RIBONUCLEOPROTEIN E"/>
    <property type="match status" value="1"/>
</dbReference>
<keyword evidence="14" id="KW-1185">Reference proteome</keyword>
<dbReference type="Pfam" id="PF01423">
    <property type="entry name" value="LSM"/>
    <property type="match status" value="1"/>
</dbReference>
<keyword evidence="9 13" id="KW-0687">Ribonucleoprotein</keyword>
<reference evidence="13 14" key="1">
    <citation type="submission" date="2019-01" db="EMBL/GenBank/DDBJ databases">
        <authorList>
            <person name="Alioto T."/>
            <person name="Alioto T."/>
        </authorList>
    </citation>
    <scope>NUCLEOTIDE SEQUENCE [LARGE SCALE GENOMIC DNA]</scope>
</reference>
<dbReference type="GO" id="GO:0000398">
    <property type="term" value="P:mRNA splicing, via spliceosome"/>
    <property type="evidence" value="ECO:0007669"/>
    <property type="project" value="InterPro"/>
</dbReference>
<dbReference type="EMBL" id="CAAGRJ010008518">
    <property type="protein sequence ID" value="VFV26241.1"/>
    <property type="molecule type" value="Genomic_DNA"/>
</dbReference>
<evidence type="ECO:0000313" key="14">
    <source>
        <dbReference type="Proteomes" id="UP000386466"/>
    </source>
</evidence>
<keyword evidence="7" id="KW-0508">mRNA splicing</keyword>
<keyword evidence="8" id="KW-0539">Nucleus</keyword>
<keyword evidence="5" id="KW-0747">Spliceosome</keyword>
<evidence type="ECO:0000256" key="8">
    <source>
        <dbReference type="ARBA" id="ARBA00023242"/>
    </source>
</evidence>
<protein>
    <recommendedName>
        <fullName evidence="3">Small nuclear ribonucleoprotein E</fullName>
    </recommendedName>
    <alternativeName>
        <fullName evidence="10">Sm protein E</fullName>
    </alternativeName>
</protein>
<evidence type="ECO:0000256" key="3">
    <source>
        <dbReference type="ARBA" id="ARBA00022037"/>
    </source>
</evidence>
<dbReference type="InterPro" id="IPR010920">
    <property type="entry name" value="LSM_dom_sf"/>
</dbReference>
<gene>
    <name evidence="13" type="ORF">LYPA_23C008179</name>
</gene>
<dbReference type="Gene3D" id="2.30.30.100">
    <property type="match status" value="1"/>
</dbReference>
<evidence type="ECO:0000256" key="10">
    <source>
        <dbReference type="ARBA" id="ARBA00030143"/>
    </source>
</evidence>
<keyword evidence="6" id="KW-0694">RNA-binding</keyword>
<evidence type="ECO:0000313" key="13">
    <source>
        <dbReference type="EMBL" id="VFV26241.1"/>
    </source>
</evidence>
<keyword evidence="4" id="KW-0507">mRNA processing</keyword>
<organism evidence="13 14">
    <name type="scientific">Lynx pardinus</name>
    <name type="common">Iberian lynx</name>
    <name type="synonym">Felis pardina</name>
    <dbReference type="NCBI Taxonomy" id="191816"/>
    <lineage>
        <taxon>Eukaryota</taxon>
        <taxon>Metazoa</taxon>
        <taxon>Chordata</taxon>
        <taxon>Craniata</taxon>
        <taxon>Vertebrata</taxon>
        <taxon>Euteleostomi</taxon>
        <taxon>Mammalia</taxon>
        <taxon>Eutheria</taxon>
        <taxon>Laurasiatheria</taxon>
        <taxon>Carnivora</taxon>
        <taxon>Feliformia</taxon>
        <taxon>Felidae</taxon>
        <taxon>Felinae</taxon>
        <taxon>Lynx</taxon>
    </lineage>
</organism>
<evidence type="ECO:0000256" key="4">
    <source>
        <dbReference type="ARBA" id="ARBA00022664"/>
    </source>
</evidence>
<dbReference type="Proteomes" id="UP000386466">
    <property type="component" value="Unassembled WGS sequence"/>
</dbReference>
<dbReference type="GO" id="GO:0003723">
    <property type="term" value="F:RNA binding"/>
    <property type="evidence" value="ECO:0007669"/>
    <property type="project" value="UniProtKB-KW"/>
</dbReference>
<dbReference type="SUPFAM" id="SSF50182">
    <property type="entry name" value="Sm-like ribonucleoproteins"/>
    <property type="match status" value="1"/>
</dbReference>
<evidence type="ECO:0000256" key="9">
    <source>
        <dbReference type="ARBA" id="ARBA00023274"/>
    </source>
</evidence>
<comment type="similarity">
    <text evidence="2">Belongs to the snRNP Sm proteins family.</text>
</comment>
<dbReference type="GO" id="GO:0005681">
    <property type="term" value="C:spliceosomal complex"/>
    <property type="evidence" value="ECO:0007669"/>
    <property type="project" value="UniProtKB-KW"/>
</dbReference>
<evidence type="ECO:0000256" key="2">
    <source>
        <dbReference type="ARBA" id="ARBA00006850"/>
    </source>
</evidence>
<name>A0A485MYS5_LYNPA</name>
<evidence type="ECO:0000256" key="5">
    <source>
        <dbReference type="ARBA" id="ARBA00022728"/>
    </source>
</evidence>
<evidence type="ECO:0000259" key="12">
    <source>
        <dbReference type="Pfam" id="PF01423"/>
    </source>
</evidence>
<dbReference type="InterPro" id="IPR027078">
    <property type="entry name" value="snRNP-E"/>
</dbReference>
<evidence type="ECO:0000256" key="7">
    <source>
        <dbReference type="ARBA" id="ARBA00023187"/>
    </source>
</evidence>
<evidence type="ECO:0000256" key="1">
    <source>
        <dbReference type="ARBA" id="ARBA00004123"/>
    </source>
</evidence>
<feature type="domain" description="Sm" evidence="12">
    <location>
        <begin position="2"/>
        <end position="32"/>
    </location>
</feature>
<comment type="subcellular location">
    <subcellularLocation>
        <location evidence="1">Nucleus</location>
    </subcellularLocation>
</comment>
<dbReference type="AlphaFoldDB" id="A0A485MYS5"/>
<sequence length="210" mass="23185">MRIEGCIIGFDEYMNLVLDDAEEIHSKTKSRKQLAGGTVFLCVVYYTNRNKFGEQGKLGVWGTVTLCHLSESPEHFICEKTNDGQLQLSSSWPRSSYKSFVRLHQLWNSPTGLSTPQKLKIIYPVVEESCHCCPTPGWPEPKLTRLRAPEPCLQPQPGGPGDSDWAVYSPSLCGGPQPHPTTDLTAFLTLLVTATPFVSLGHLSPWASGL</sequence>
<evidence type="ECO:0000256" key="11">
    <source>
        <dbReference type="ARBA" id="ARBA00045276"/>
    </source>
</evidence>
<accession>A0A485MYS5</accession>
<dbReference type="InterPro" id="IPR001163">
    <property type="entry name" value="Sm_dom_euk/arc"/>
</dbReference>